<feature type="transmembrane region" description="Helical" evidence="7">
    <location>
        <begin position="336"/>
        <end position="354"/>
    </location>
</feature>
<dbReference type="EMBL" id="JBHUPE010000006">
    <property type="protein sequence ID" value="MFD2905482.1"/>
    <property type="molecule type" value="Genomic_DNA"/>
</dbReference>
<sequence length="815" mass="93411">MRFLNISILLTIFLFVSDAYSKVLAQDSAKQDFVSRTEIFFKESAKKSLQDIETDKAAIRQNQVIEEIEVLSRQARSFLKKGFDTVALIRDLNQVSQWYNISKDGVFENKGTTQTSRNLTTTYHILDALHAEVSTYKKRVDRYLDQLVRYRFQIDSLCNDKSLFILSKDSTELNQYIHKLKVVAVEINPVTTLLKDNINTIQNIQNQVNFELLQLQTGMEEIEYDQQQISDKTFQQEFLNLWEESNFDRPIHEVLYFSALKAKLVFFYYLKGQWGKIILSVLLLLLVTTYLYSLRSGIRNINNKEEVKSMLLSSPFLSGIVITLSVAQFVFPNPPFVFTAGIVLVSALMIAIIFRKEISKYWLGIWVIFVVLFAFVAVDNLVLQASRPERWLMVILAMISFVTGIFILFNKERHQELRERWILIPIFLMTLMELFSILFNVLGRFNIAKILMVAGLMNVVVAIVFLWVIRLVNEGLTYASNLYKKQERRLFYINYNRVGKRAPFFFYAILIVGWFVLFGRNFYEFRLLSEPLKSFFQEEHQLGSYTFSIYNLLIFLLIMIGATVLSKIVSFFASDSQWNSNDDKQEKKFRLGSWILLIRISIISIGFFLAFAAAGIPVDQIMLVIGALGVGIGFGLQSLVNNLVSGLIIAFEKPVNVDDLIEIDGHAGKVKSIGFRSSVIATLDGADLIMPNGDLLNSNVLNWTVGGFKKRIHIQIEVKYGSDLDKVKMLIVDVLHKNDQIFTTPAVSVQFGSLSAQSIIIEIYFWVKTLKDTGQVRSDVIKTIQSVFQENGVNLALPKQELLWKNEPDSNNTND</sequence>
<reference evidence="11" key="1">
    <citation type="journal article" date="2019" name="Int. J. Syst. Evol. Microbiol.">
        <title>The Global Catalogue of Microorganisms (GCM) 10K type strain sequencing project: providing services to taxonomists for standard genome sequencing and annotation.</title>
        <authorList>
            <consortium name="The Broad Institute Genomics Platform"/>
            <consortium name="The Broad Institute Genome Sequencing Center for Infectious Disease"/>
            <person name="Wu L."/>
            <person name="Ma J."/>
        </authorList>
    </citation>
    <scope>NUCLEOTIDE SEQUENCE [LARGE SCALE GENOMIC DNA]</scope>
    <source>
        <strain evidence="11">KCTC 22209</strain>
    </source>
</reference>
<comment type="caution">
    <text evidence="10">The sequence shown here is derived from an EMBL/GenBank/DDBJ whole genome shotgun (WGS) entry which is preliminary data.</text>
</comment>
<feature type="domain" description="Mechanosensitive ion channel MscS C-terminal" evidence="9">
    <location>
        <begin position="713"/>
        <end position="794"/>
    </location>
</feature>
<dbReference type="Gene3D" id="1.10.287.1260">
    <property type="match status" value="1"/>
</dbReference>
<keyword evidence="5 7" id="KW-1133">Transmembrane helix</keyword>
<feature type="transmembrane region" description="Helical" evidence="7">
    <location>
        <begin position="621"/>
        <end position="644"/>
    </location>
</feature>
<dbReference type="Pfam" id="PF21082">
    <property type="entry name" value="MS_channel_3rd"/>
    <property type="match status" value="1"/>
</dbReference>
<dbReference type="Pfam" id="PF00924">
    <property type="entry name" value="MS_channel_2nd"/>
    <property type="match status" value="1"/>
</dbReference>
<gene>
    <name evidence="10" type="ORF">ACFS6I_16230</name>
</gene>
<dbReference type="Gene3D" id="3.30.70.100">
    <property type="match status" value="1"/>
</dbReference>
<keyword evidence="3" id="KW-1003">Cell membrane</keyword>
<dbReference type="InterPro" id="IPR011066">
    <property type="entry name" value="MscS_channel_C_sf"/>
</dbReference>
<feature type="transmembrane region" description="Helical" evidence="7">
    <location>
        <begin position="447"/>
        <end position="469"/>
    </location>
</feature>
<feature type="domain" description="Mechanosensitive ion channel MscS" evidence="8">
    <location>
        <begin position="639"/>
        <end position="704"/>
    </location>
</feature>
<dbReference type="Proteomes" id="UP001597509">
    <property type="component" value="Unassembled WGS sequence"/>
</dbReference>
<feature type="transmembrane region" description="Helical" evidence="7">
    <location>
        <begin position="421"/>
        <end position="441"/>
    </location>
</feature>
<name>A0ABW5YYF4_9SPHI</name>
<keyword evidence="4 7" id="KW-0812">Transmembrane</keyword>
<evidence type="ECO:0000256" key="1">
    <source>
        <dbReference type="ARBA" id="ARBA00004651"/>
    </source>
</evidence>
<dbReference type="PANTHER" id="PTHR30347">
    <property type="entry name" value="POTASSIUM CHANNEL RELATED"/>
    <property type="match status" value="1"/>
</dbReference>
<feature type="transmembrane region" description="Helical" evidence="7">
    <location>
        <begin position="390"/>
        <end position="409"/>
    </location>
</feature>
<dbReference type="InterPro" id="IPR006685">
    <property type="entry name" value="MscS_channel_2nd"/>
</dbReference>
<evidence type="ECO:0000313" key="10">
    <source>
        <dbReference type="EMBL" id="MFD2905482.1"/>
    </source>
</evidence>
<comment type="similarity">
    <text evidence="2">Belongs to the MscS (TC 1.A.23) family.</text>
</comment>
<dbReference type="InterPro" id="IPR011014">
    <property type="entry name" value="MscS_channel_TM-2"/>
</dbReference>
<comment type="subcellular location">
    <subcellularLocation>
        <location evidence="1">Cell membrane</location>
        <topology evidence="1">Multi-pass membrane protein</topology>
    </subcellularLocation>
</comment>
<organism evidence="10 11">
    <name type="scientific">Sphingobacterium anhuiense</name>
    <dbReference type="NCBI Taxonomy" id="493780"/>
    <lineage>
        <taxon>Bacteria</taxon>
        <taxon>Pseudomonadati</taxon>
        <taxon>Bacteroidota</taxon>
        <taxon>Sphingobacteriia</taxon>
        <taxon>Sphingobacteriales</taxon>
        <taxon>Sphingobacteriaceae</taxon>
        <taxon>Sphingobacterium</taxon>
    </lineage>
</organism>
<evidence type="ECO:0000256" key="6">
    <source>
        <dbReference type="ARBA" id="ARBA00023136"/>
    </source>
</evidence>
<evidence type="ECO:0000256" key="3">
    <source>
        <dbReference type="ARBA" id="ARBA00022475"/>
    </source>
</evidence>
<dbReference type="InterPro" id="IPR023408">
    <property type="entry name" value="MscS_beta-dom_sf"/>
</dbReference>
<dbReference type="PANTHER" id="PTHR30347:SF1">
    <property type="entry name" value="MECHANOSENSITIVE CHANNEL MSCK"/>
    <property type="match status" value="1"/>
</dbReference>
<dbReference type="SUPFAM" id="SSF50182">
    <property type="entry name" value="Sm-like ribonucleoproteins"/>
    <property type="match status" value="1"/>
</dbReference>
<feature type="transmembrane region" description="Helical" evidence="7">
    <location>
        <begin position="361"/>
        <end position="378"/>
    </location>
</feature>
<feature type="transmembrane region" description="Helical" evidence="7">
    <location>
        <begin position="274"/>
        <end position="292"/>
    </location>
</feature>
<keyword evidence="6 7" id="KW-0472">Membrane</keyword>
<dbReference type="RefSeq" id="WP_380922132.1">
    <property type="nucleotide sequence ID" value="NZ_JBHUPE010000006.1"/>
</dbReference>
<keyword evidence="11" id="KW-1185">Reference proteome</keyword>
<feature type="transmembrane region" description="Helical" evidence="7">
    <location>
        <begin position="549"/>
        <end position="573"/>
    </location>
</feature>
<dbReference type="Gene3D" id="2.30.30.60">
    <property type="match status" value="1"/>
</dbReference>
<evidence type="ECO:0000256" key="4">
    <source>
        <dbReference type="ARBA" id="ARBA00022692"/>
    </source>
</evidence>
<dbReference type="InterPro" id="IPR049278">
    <property type="entry name" value="MS_channel_C"/>
</dbReference>
<protein>
    <submittedName>
        <fullName evidence="10">Mechanosensitive ion channel family protein</fullName>
    </submittedName>
</protein>
<feature type="transmembrane region" description="Helical" evidence="7">
    <location>
        <begin position="594"/>
        <end position="615"/>
    </location>
</feature>
<evidence type="ECO:0000256" key="5">
    <source>
        <dbReference type="ARBA" id="ARBA00022989"/>
    </source>
</evidence>
<proteinExistence type="inferred from homology"/>
<accession>A0ABW5YYF4</accession>
<dbReference type="SUPFAM" id="SSF82689">
    <property type="entry name" value="Mechanosensitive channel protein MscS (YggB), C-terminal domain"/>
    <property type="match status" value="1"/>
</dbReference>
<dbReference type="InterPro" id="IPR052702">
    <property type="entry name" value="MscS-like_channel"/>
</dbReference>
<evidence type="ECO:0000259" key="9">
    <source>
        <dbReference type="Pfam" id="PF21082"/>
    </source>
</evidence>
<evidence type="ECO:0000313" key="11">
    <source>
        <dbReference type="Proteomes" id="UP001597509"/>
    </source>
</evidence>
<feature type="transmembrane region" description="Helical" evidence="7">
    <location>
        <begin position="312"/>
        <end position="330"/>
    </location>
</feature>
<dbReference type="SUPFAM" id="SSF82861">
    <property type="entry name" value="Mechanosensitive channel protein MscS (YggB), transmembrane region"/>
    <property type="match status" value="1"/>
</dbReference>
<evidence type="ECO:0000256" key="2">
    <source>
        <dbReference type="ARBA" id="ARBA00008017"/>
    </source>
</evidence>
<evidence type="ECO:0000256" key="7">
    <source>
        <dbReference type="SAM" id="Phobius"/>
    </source>
</evidence>
<evidence type="ECO:0000259" key="8">
    <source>
        <dbReference type="Pfam" id="PF00924"/>
    </source>
</evidence>
<feature type="transmembrane region" description="Helical" evidence="7">
    <location>
        <begin position="504"/>
        <end position="523"/>
    </location>
</feature>
<dbReference type="InterPro" id="IPR010920">
    <property type="entry name" value="LSM_dom_sf"/>
</dbReference>